<keyword evidence="6" id="KW-0239">DNA-directed DNA polymerase</keyword>
<evidence type="ECO:0000256" key="5">
    <source>
        <dbReference type="ARBA" id="ARBA00022705"/>
    </source>
</evidence>
<dbReference type="SUPFAM" id="SSF52540">
    <property type="entry name" value="P-loop containing nucleoside triphosphate hydrolases"/>
    <property type="match status" value="1"/>
</dbReference>
<evidence type="ECO:0000256" key="6">
    <source>
        <dbReference type="ARBA" id="ARBA00022932"/>
    </source>
</evidence>
<keyword evidence="3 9" id="KW-0808">Transferase</keyword>
<dbReference type="InterPro" id="IPR050238">
    <property type="entry name" value="DNA_Rep/Repair_Clamp_Loader"/>
</dbReference>
<dbReference type="NCBIfam" id="TIGR00678">
    <property type="entry name" value="holB"/>
    <property type="match status" value="1"/>
</dbReference>
<proteinExistence type="predicted"/>
<keyword evidence="5" id="KW-0235">DNA replication</keyword>
<sequence>MSFQQIQGQDQAKRILQTGLRKDRLSHAYLFAGPSGTGKRQMAVSLAKAVFCLKGTDDACGECIECRKVEHYNHPHLYRVEPDGLSIKIGQIRNLQKEFSLRSDPDQMKIYIIEQADKMTSEAANSLLKFLEEPGSRLMAVLITDNGQAVLPTIHSRAQYVPFSPLPSEQMTHMLEAEGHSRVLAKTAARLASGLDGARTLIQLNAFAELRTVMIQLAKEALTANIAEVSISIQQKVTKTALSEHLDMLLDLLLLWFRDMLQAQTESQEQLVFEDEAAWLKKHTYQYDAARIVHWMEDVLAAKKQIRAHVNPQLALERLFIQMKGG</sequence>
<organism evidence="9 10">
    <name type="scientific">Marinicrinis lubricantis</name>
    <dbReference type="NCBI Taxonomy" id="2086470"/>
    <lineage>
        <taxon>Bacteria</taxon>
        <taxon>Bacillati</taxon>
        <taxon>Bacillota</taxon>
        <taxon>Bacilli</taxon>
        <taxon>Bacillales</taxon>
        <taxon>Paenibacillaceae</taxon>
    </lineage>
</organism>
<evidence type="ECO:0000256" key="4">
    <source>
        <dbReference type="ARBA" id="ARBA00022695"/>
    </source>
</evidence>
<keyword evidence="10" id="KW-1185">Reference proteome</keyword>
<dbReference type="InterPro" id="IPR004622">
    <property type="entry name" value="DNA_pol_HolB"/>
</dbReference>
<dbReference type="Gene3D" id="3.40.50.300">
    <property type="entry name" value="P-loop containing nucleotide triphosphate hydrolases"/>
    <property type="match status" value="1"/>
</dbReference>
<dbReference type="InterPro" id="IPR015199">
    <property type="entry name" value="DNA_pol_III_delta_C"/>
</dbReference>
<evidence type="ECO:0000256" key="2">
    <source>
        <dbReference type="ARBA" id="ARBA00014363"/>
    </source>
</evidence>
<dbReference type="PANTHER" id="PTHR11669:SF8">
    <property type="entry name" value="DNA POLYMERASE III SUBUNIT DELTA"/>
    <property type="match status" value="1"/>
</dbReference>
<dbReference type="Pfam" id="PF09115">
    <property type="entry name" value="DNApol3-delta_C"/>
    <property type="match status" value="1"/>
</dbReference>
<evidence type="ECO:0000259" key="8">
    <source>
        <dbReference type="Pfam" id="PF09115"/>
    </source>
</evidence>
<reference evidence="10" key="1">
    <citation type="journal article" date="2019" name="Int. J. Syst. Evol. Microbiol.">
        <title>The Global Catalogue of Microorganisms (GCM) 10K type strain sequencing project: providing services to taxonomists for standard genome sequencing and annotation.</title>
        <authorList>
            <consortium name="The Broad Institute Genomics Platform"/>
            <consortium name="The Broad Institute Genome Sequencing Center for Infectious Disease"/>
            <person name="Wu L."/>
            <person name="Ma J."/>
        </authorList>
    </citation>
    <scope>NUCLEOTIDE SEQUENCE [LARGE SCALE GENOMIC DNA]</scope>
    <source>
        <strain evidence="10">CCM 8749</strain>
    </source>
</reference>
<dbReference type="Pfam" id="PF13177">
    <property type="entry name" value="DNA_pol3_delta2"/>
    <property type="match status" value="1"/>
</dbReference>
<evidence type="ECO:0000256" key="1">
    <source>
        <dbReference type="ARBA" id="ARBA00012417"/>
    </source>
</evidence>
<protein>
    <recommendedName>
        <fullName evidence="2">DNA polymerase III subunit delta'</fullName>
        <ecNumber evidence="1">2.7.7.7</ecNumber>
    </recommendedName>
</protein>
<dbReference type="RefSeq" id="WP_379894642.1">
    <property type="nucleotide sequence ID" value="NZ_CBCSCT010000047.1"/>
</dbReference>
<evidence type="ECO:0000313" key="10">
    <source>
        <dbReference type="Proteomes" id="UP001596250"/>
    </source>
</evidence>
<dbReference type="PANTHER" id="PTHR11669">
    <property type="entry name" value="REPLICATION FACTOR C / DNA POLYMERASE III GAMMA-TAU SUBUNIT"/>
    <property type="match status" value="1"/>
</dbReference>
<evidence type="ECO:0000256" key="3">
    <source>
        <dbReference type="ARBA" id="ARBA00022679"/>
    </source>
</evidence>
<dbReference type="EMBL" id="JBHSQV010000158">
    <property type="protein sequence ID" value="MFC5987289.1"/>
    <property type="molecule type" value="Genomic_DNA"/>
</dbReference>
<name>A0ABW1IQA6_9BACL</name>
<evidence type="ECO:0000256" key="7">
    <source>
        <dbReference type="ARBA" id="ARBA00049244"/>
    </source>
</evidence>
<comment type="catalytic activity">
    <reaction evidence="7">
        <text>DNA(n) + a 2'-deoxyribonucleoside 5'-triphosphate = DNA(n+1) + diphosphate</text>
        <dbReference type="Rhea" id="RHEA:22508"/>
        <dbReference type="Rhea" id="RHEA-COMP:17339"/>
        <dbReference type="Rhea" id="RHEA-COMP:17340"/>
        <dbReference type="ChEBI" id="CHEBI:33019"/>
        <dbReference type="ChEBI" id="CHEBI:61560"/>
        <dbReference type="ChEBI" id="CHEBI:173112"/>
        <dbReference type="EC" id="2.7.7.7"/>
    </reaction>
</comment>
<dbReference type="InterPro" id="IPR027417">
    <property type="entry name" value="P-loop_NTPase"/>
</dbReference>
<gene>
    <name evidence="9" type="primary">holB</name>
    <name evidence="9" type="ORF">ACFPXP_12825</name>
</gene>
<evidence type="ECO:0000313" key="9">
    <source>
        <dbReference type="EMBL" id="MFC5987289.1"/>
    </source>
</evidence>
<feature type="domain" description="DNA polymerase III delta subunit C-terminal" evidence="8">
    <location>
        <begin position="237"/>
        <end position="323"/>
    </location>
</feature>
<dbReference type="PRINTS" id="PR00300">
    <property type="entry name" value="CLPPROTEASEA"/>
</dbReference>
<keyword evidence="4 9" id="KW-0548">Nucleotidyltransferase</keyword>
<dbReference type="GO" id="GO:0003887">
    <property type="term" value="F:DNA-directed DNA polymerase activity"/>
    <property type="evidence" value="ECO:0007669"/>
    <property type="project" value="UniProtKB-EC"/>
</dbReference>
<dbReference type="EC" id="2.7.7.7" evidence="1"/>
<dbReference type="InterPro" id="IPR001270">
    <property type="entry name" value="ClpA/B"/>
</dbReference>
<accession>A0ABW1IQA6</accession>
<comment type="caution">
    <text evidence="9">The sequence shown here is derived from an EMBL/GenBank/DDBJ whole genome shotgun (WGS) entry which is preliminary data.</text>
</comment>
<dbReference type="Proteomes" id="UP001596250">
    <property type="component" value="Unassembled WGS sequence"/>
</dbReference>